<keyword evidence="3" id="KW-0378">Hydrolase</keyword>
<organism evidence="8 9">
    <name type="scientific">Trifolium medium</name>
    <dbReference type="NCBI Taxonomy" id="97028"/>
    <lineage>
        <taxon>Eukaryota</taxon>
        <taxon>Viridiplantae</taxon>
        <taxon>Streptophyta</taxon>
        <taxon>Embryophyta</taxon>
        <taxon>Tracheophyta</taxon>
        <taxon>Spermatophyta</taxon>
        <taxon>Magnoliopsida</taxon>
        <taxon>eudicotyledons</taxon>
        <taxon>Gunneridae</taxon>
        <taxon>Pentapetalae</taxon>
        <taxon>rosids</taxon>
        <taxon>fabids</taxon>
        <taxon>Fabales</taxon>
        <taxon>Fabaceae</taxon>
        <taxon>Papilionoideae</taxon>
        <taxon>50 kb inversion clade</taxon>
        <taxon>NPAAA clade</taxon>
        <taxon>Hologalegina</taxon>
        <taxon>IRL clade</taxon>
        <taxon>Trifolieae</taxon>
        <taxon>Trifolium</taxon>
    </lineage>
</organism>
<protein>
    <recommendedName>
        <fullName evidence="1">RNA helicase</fullName>
        <ecNumber evidence="1">3.6.4.13</ecNumber>
    </recommendedName>
</protein>
<dbReference type="EC" id="3.6.4.13" evidence="1"/>
<dbReference type="EMBL" id="LXQA010096164">
    <property type="protein sequence ID" value="MCI15368.1"/>
    <property type="molecule type" value="Genomic_DNA"/>
</dbReference>
<dbReference type="GO" id="GO:0003724">
    <property type="term" value="F:RNA helicase activity"/>
    <property type="evidence" value="ECO:0007669"/>
    <property type="project" value="UniProtKB-EC"/>
</dbReference>
<name>A0A392PTE8_9FABA</name>
<keyword evidence="2" id="KW-0507">mRNA processing</keyword>
<keyword evidence="5" id="KW-0508">mRNA splicing</keyword>
<evidence type="ECO:0000256" key="5">
    <source>
        <dbReference type="ARBA" id="ARBA00023187"/>
    </source>
</evidence>
<accession>A0A392PTE8</accession>
<sequence length="159" mass="18038">MSGICSCAPVMHWHLFDCLRVCLVAHECGFQVSADADSCSFSVILMKKMACSCLYASADLLCTSSVIFNFFLVPNCFIRPREQQQAADEAKARFGHFDGDHLTLLKVYQAYKENEEDASWCEHNFINNRVLKSADNVRQQLVSIMDRFNLKLCSTDFNS</sequence>
<feature type="non-terminal residue" evidence="8">
    <location>
        <position position="159"/>
    </location>
</feature>
<evidence type="ECO:0000256" key="2">
    <source>
        <dbReference type="ARBA" id="ARBA00022664"/>
    </source>
</evidence>
<comment type="catalytic activity">
    <reaction evidence="6">
        <text>ATP + H2O = ADP + phosphate + H(+)</text>
        <dbReference type="Rhea" id="RHEA:13065"/>
        <dbReference type="ChEBI" id="CHEBI:15377"/>
        <dbReference type="ChEBI" id="CHEBI:15378"/>
        <dbReference type="ChEBI" id="CHEBI:30616"/>
        <dbReference type="ChEBI" id="CHEBI:43474"/>
        <dbReference type="ChEBI" id="CHEBI:456216"/>
        <dbReference type="EC" id="3.6.4.13"/>
    </reaction>
</comment>
<reference evidence="8 9" key="1">
    <citation type="journal article" date="2018" name="Front. Plant Sci.">
        <title>Red Clover (Trifolium pratense) and Zigzag Clover (T. medium) - A Picture of Genomic Similarities and Differences.</title>
        <authorList>
            <person name="Dluhosova J."/>
            <person name="Istvanek J."/>
            <person name="Nedelnik J."/>
            <person name="Repkova J."/>
        </authorList>
    </citation>
    <scope>NUCLEOTIDE SEQUENCE [LARGE SCALE GENOMIC DNA]</scope>
    <source>
        <strain evidence="9">cv. 10/8</strain>
        <tissue evidence="8">Leaf</tissue>
    </source>
</reference>
<dbReference type="GO" id="GO:0008380">
    <property type="term" value="P:RNA splicing"/>
    <property type="evidence" value="ECO:0007669"/>
    <property type="project" value="UniProtKB-KW"/>
</dbReference>
<proteinExistence type="predicted"/>
<comment type="caution">
    <text evidence="8">The sequence shown here is derived from an EMBL/GenBank/DDBJ whole genome shotgun (WGS) entry which is preliminary data.</text>
</comment>
<feature type="signal peptide" evidence="7">
    <location>
        <begin position="1"/>
        <end position="18"/>
    </location>
</feature>
<keyword evidence="7" id="KW-0732">Signal</keyword>
<evidence type="ECO:0000313" key="8">
    <source>
        <dbReference type="EMBL" id="MCI15368.1"/>
    </source>
</evidence>
<dbReference type="GO" id="GO:0003723">
    <property type="term" value="F:RNA binding"/>
    <property type="evidence" value="ECO:0007669"/>
    <property type="project" value="TreeGrafter"/>
</dbReference>
<keyword evidence="4 8" id="KW-0547">Nucleotide-binding</keyword>
<keyword evidence="9" id="KW-1185">Reference proteome</keyword>
<evidence type="ECO:0000256" key="1">
    <source>
        <dbReference type="ARBA" id="ARBA00012552"/>
    </source>
</evidence>
<evidence type="ECO:0000313" key="9">
    <source>
        <dbReference type="Proteomes" id="UP000265520"/>
    </source>
</evidence>
<dbReference type="AlphaFoldDB" id="A0A392PTE8"/>
<dbReference type="Proteomes" id="UP000265520">
    <property type="component" value="Unassembled WGS sequence"/>
</dbReference>
<evidence type="ECO:0000256" key="6">
    <source>
        <dbReference type="ARBA" id="ARBA00047984"/>
    </source>
</evidence>
<feature type="chain" id="PRO_5017478928" description="RNA helicase" evidence="7">
    <location>
        <begin position="19"/>
        <end position="159"/>
    </location>
</feature>
<dbReference type="PANTHER" id="PTHR18934:SF109">
    <property type="entry name" value="ATP-DEPENDENT RNA HELICASE DHX15 HOMOLOG"/>
    <property type="match status" value="1"/>
</dbReference>
<keyword evidence="4 8" id="KW-0347">Helicase</keyword>
<dbReference type="GO" id="GO:0016787">
    <property type="term" value="F:hydrolase activity"/>
    <property type="evidence" value="ECO:0007669"/>
    <property type="project" value="UniProtKB-KW"/>
</dbReference>
<dbReference type="PANTHER" id="PTHR18934">
    <property type="entry name" value="ATP-DEPENDENT RNA HELICASE"/>
    <property type="match status" value="1"/>
</dbReference>
<dbReference type="GO" id="GO:0006397">
    <property type="term" value="P:mRNA processing"/>
    <property type="evidence" value="ECO:0007669"/>
    <property type="project" value="UniProtKB-KW"/>
</dbReference>
<evidence type="ECO:0000256" key="3">
    <source>
        <dbReference type="ARBA" id="ARBA00022801"/>
    </source>
</evidence>
<evidence type="ECO:0000256" key="7">
    <source>
        <dbReference type="SAM" id="SignalP"/>
    </source>
</evidence>
<evidence type="ECO:0000256" key="4">
    <source>
        <dbReference type="ARBA" id="ARBA00022806"/>
    </source>
</evidence>
<keyword evidence="4 8" id="KW-0067">ATP-binding</keyword>